<dbReference type="AlphaFoldDB" id="A0A7Y8C6K4"/>
<protein>
    <submittedName>
        <fullName evidence="1">Uncharacterized protein</fullName>
    </submittedName>
</protein>
<feature type="non-terminal residue" evidence="1">
    <location>
        <position position="213"/>
    </location>
</feature>
<dbReference type="Proteomes" id="UP000539985">
    <property type="component" value="Unassembled WGS sequence"/>
</dbReference>
<sequence>MSPKKPRSGNTPLVLPEIEIPNSGPTFYPIPPDTTGINIAARDLYPRDGLKLIIDPWSNMSRGDSYRVKLDNQPVVGDIIDTDEQVDQEVVCFIPPLLLVDGPFNLSYEVIRVGNPTPENSLATPIYVKVEYAPPGGPDLDAGTPGHSELHLSIPPEFLPPGGVVDKDAAAAGIPVTIEPYPVMVEGDRIMLSWGGEFVWRTVEDFEVGTPIV</sequence>
<comment type="caution">
    <text evidence="1">The sequence shown here is derived from an EMBL/GenBank/DDBJ whole genome shotgun (WGS) entry which is preliminary data.</text>
</comment>
<gene>
    <name evidence="1" type="ORF">HX882_31895</name>
</gene>
<evidence type="ECO:0000313" key="1">
    <source>
        <dbReference type="EMBL" id="NWC00487.1"/>
    </source>
</evidence>
<proteinExistence type="predicted"/>
<dbReference type="EMBL" id="JACAQB010000028">
    <property type="protein sequence ID" value="NWC00487.1"/>
    <property type="molecule type" value="Genomic_DNA"/>
</dbReference>
<organism evidence="1 2">
    <name type="scientific">Pseudomonas gingeri</name>
    <dbReference type="NCBI Taxonomy" id="117681"/>
    <lineage>
        <taxon>Bacteria</taxon>
        <taxon>Pseudomonadati</taxon>
        <taxon>Pseudomonadota</taxon>
        <taxon>Gammaproteobacteria</taxon>
        <taxon>Pseudomonadales</taxon>
        <taxon>Pseudomonadaceae</taxon>
        <taxon>Pseudomonas</taxon>
    </lineage>
</organism>
<evidence type="ECO:0000313" key="2">
    <source>
        <dbReference type="Proteomes" id="UP000539985"/>
    </source>
</evidence>
<reference evidence="1 2" key="1">
    <citation type="submission" date="2020-04" db="EMBL/GenBank/DDBJ databases">
        <title>Molecular characterization of pseudomonads from Agaricus bisporus reveal novel blotch 2 pathogens in Western Europe.</title>
        <authorList>
            <person name="Taparia T."/>
            <person name="Krijger M."/>
            <person name="Haynes E."/>
            <person name="Elpinstone J.G."/>
            <person name="Noble R."/>
            <person name="Van Der Wolf J."/>
        </authorList>
    </citation>
    <scope>NUCLEOTIDE SEQUENCE [LARGE SCALE GENOMIC DNA]</scope>
    <source>
        <strain evidence="1 2">H7001</strain>
    </source>
</reference>
<accession>A0A7Y8C6K4</accession>
<name>A0A7Y8C6K4_9PSED</name>